<sequence length="134" mass="14730">MGDEVMSEGVAQIVHDRLRKRQETAYQWALDTYGNRALGSRYQALRLVEEAMELGQTQGLTEADFVLLAAYVSAKKAGETRGEVGDLAISLLILAENLGLSVDSCLTDTLNRIQALDPDACRRKDDAKIKFGLI</sequence>
<protein>
    <submittedName>
        <fullName evidence="1">Uncharacterized protein</fullName>
    </submittedName>
</protein>
<keyword evidence="2" id="KW-1185">Reference proteome</keyword>
<evidence type="ECO:0000313" key="2">
    <source>
        <dbReference type="Proteomes" id="UP000259026"/>
    </source>
</evidence>
<accession>A0A385EA47</accession>
<evidence type="ECO:0000313" key="1">
    <source>
        <dbReference type="EMBL" id="AXQ68761.1"/>
    </source>
</evidence>
<proteinExistence type="predicted"/>
<reference evidence="1 2" key="2">
    <citation type="submission" date="2018-09" db="EMBL/GenBank/DDBJ databases">
        <title>Giant CbK-like Caulobacter bacteriophages have genetically divergent genomes.</title>
        <authorList>
            <person name="Wilson K."/>
            <person name="Ely B."/>
        </authorList>
    </citation>
    <scope>NUCLEOTIDE SEQUENCE [LARGE SCALE GENOMIC DNA]</scope>
</reference>
<reference evidence="2" key="1">
    <citation type="submission" date="2018-07" db="EMBL/GenBank/DDBJ databases">
        <title>Giant CbK-like Caulobacter bacteriophages have genetically divergent genomes.</title>
        <authorList>
            <person name="Wilson K.M."/>
            <person name="Ely B."/>
        </authorList>
    </citation>
    <scope>NUCLEOTIDE SEQUENCE [LARGE SCALE GENOMIC DNA]</scope>
</reference>
<organism evidence="1 2">
    <name type="scientific">Caulobacter phage CcrPW</name>
    <dbReference type="NCBI Taxonomy" id="2283271"/>
    <lineage>
        <taxon>Viruses</taxon>
        <taxon>Duplodnaviria</taxon>
        <taxon>Heunggongvirae</taxon>
        <taxon>Uroviricota</taxon>
        <taxon>Caudoviricetes</taxon>
        <taxon>Jeanschmidtviridae</taxon>
        <taxon>Colossusvirus</taxon>
        <taxon>Colossusvirus PW</taxon>
    </lineage>
</organism>
<dbReference type="Proteomes" id="UP000259026">
    <property type="component" value="Segment"/>
</dbReference>
<dbReference type="EMBL" id="MH588545">
    <property type="protein sequence ID" value="AXQ68761.1"/>
    <property type="molecule type" value="Genomic_DNA"/>
</dbReference>
<dbReference type="SUPFAM" id="SSF101386">
    <property type="entry name" value="all-alpha NTP pyrophosphatases"/>
    <property type="match status" value="1"/>
</dbReference>
<name>A0A385EA47_9CAUD</name>
<gene>
    <name evidence="1" type="ORF">CcrPW_gp222c</name>
</gene>